<comment type="catalytic activity">
    <reaction evidence="1">
        <text>Hydrolysis of terminal, non-reducing beta-D-mannose residues in beta-D-mannosides.</text>
        <dbReference type="EC" id="3.2.1.25"/>
    </reaction>
</comment>
<evidence type="ECO:0000256" key="1">
    <source>
        <dbReference type="ARBA" id="ARBA00000829"/>
    </source>
</evidence>
<keyword evidence="17" id="KW-0175">Coiled coil</keyword>
<organism evidence="23 24">
    <name type="scientific">Exocentrus adspersus</name>
    <dbReference type="NCBI Taxonomy" id="1586481"/>
    <lineage>
        <taxon>Eukaryota</taxon>
        <taxon>Metazoa</taxon>
        <taxon>Ecdysozoa</taxon>
        <taxon>Arthropoda</taxon>
        <taxon>Hexapoda</taxon>
        <taxon>Insecta</taxon>
        <taxon>Pterygota</taxon>
        <taxon>Neoptera</taxon>
        <taxon>Endopterygota</taxon>
        <taxon>Coleoptera</taxon>
        <taxon>Polyphaga</taxon>
        <taxon>Cucujiformia</taxon>
        <taxon>Chrysomeloidea</taxon>
        <taxon>Cerambycidae</taxon>
        <taxon>Lamiinae</taxon>
        <taxon>Acanthocinini</taxon>
        <taxon>Exocentrus</taxon>
    </lineage>
</organism>
<dbReference type="PANTHER" id="PTHR43730:SF1">
    <property type="entry name" value="BETA-MANNOSIDASE"/>
    <property type="match status" value="1"/>
</dbReference>
<dbReference type="GO" id="GO:0005975">
    <property type="term" value="P:carbohydrate metabolic process"/>
    <property type="evidence" value="ECO:0007669"/>
    <property type="project" value="InterPro"/>
</dbReference>
<proteinExistence type="inferred from homology"/>
<keyword evidence="11" id="KW-0458">Lysosome</keyword>
<keyword evidence="8 18" id="KW-0732">Signal</keyword>
<evidence type="ECO:0000256" key="15">
    <source>
        <dbReference type="ARBA" id="ARBA00041069"/>
    </source>
</evidence>
<evidence type="ECO:0000256" key="6">
    <source>
        <dbReference type="ARBA" id="ARBA00012754"/>
    </source>
</evidence>
<comment type="caution">
    <text evidence="23">The sequence shown here is derived from an EMBL/GenBank/DDBJ whole genome shotgun (WGS) entry which is preliminary data.</text>
</comment>
<dbReference type="FunFam" id="3.20.20.80:FF:000035">
    <property type="entry name" value="Mannosidase beta"/>
    <property type="match status" value="1"/>
</dbReference>
<dbReference type="InterPro" id="IPR041625">
    <property type="entry name" value="Beta-mannosidase_Ig"/>
</dbReference>
<evidence type="ECO:0000259" key="19">
    <source>
        <dbReference type="Pfam" id="PF00703"/>
    </source>
</evidence>
<dbReference type="GO" id="GO:0004567">
    <property type="term" value="F:beta-mannosidase activity"/>
    <property type="evidence" value="ECO:0007669"/>
    <property type="project" value="UniProtKB-EC"/>
</dbReference>
<feature type="chain" id="PRO_5043372980" description="Beta-mannosidase B" evidence="18">
    <location>
        <begin position="19"/>
        <end position="1058"/>
    </location>
</feature>
<dbReference type="InterPro" id="IPR036156">
    <property type="entry name" value="Beta-gal/glucu_dom_sf"/>
</dbReference>
<sequence>MALPLLVTFAVLIVLCGAIQIQDLGGEWIIKDEEGKYDNLSATVPGGIYTDLMNNEVISNIFYGYNDNATRWVPRTNWTYRRSFSVDEVLLSFDNINIVFDGLDTISTILINNETVGESKNMFVQYVFDIKKQLKSGDNLIEVRFQSPIDAAEKLSAEQNKSYNIPLNCPPDAYRGECYVNMLRKMQASFSWDWGPAFPSVGIWKDVHIEAYNETVIRNLVADVVLSEDNSSWTVYVDTYFASNAKKALTGKLSFELELDERNVTTTVTVYLLTNKLNEIVLTNYTLIIDADQVKSWWPNGYGAQNLYKLTATFSNEDDTEITSKSIQIGFKTIELVQDTLDSGLTFYFKINGIPIFMKGSNEIPIDILPERGQDKETIKRLLTAARDSHMNMLRVWGGGVYESDYFYDLADEFGILIWQDFMFACNLYPTTEEYLNNVLDEVRHQVKRLRSHTSIALFSGNNENEGALIDDWYKVRANFTIYKKDYVTLYIDTIKKEFTRLTNSRGIFVSSSPSNGKETEEEGYVADKPSSTFYGDVHFYNYLFDSFNSVIYPIPRFASEYGYQSLPSFNTLLTVADNASDLNIDSDFLDHRQHHPLGNMEIKSLIDFQFTLPDEKSKNYNKAFIYYSQIIHAVSTKVETEHYRRYRSSLNDKGEGYTMGALYWQLNDVWVAPTWSGIDYTGKWKMLQYYTEEFFAPLIITGHINAERTLETYVVSDLLSPIENATASIQVYNWTSLESIFVKNISVDLDAGKSHLIDSFDIDDFLSEAKCGALDDARYNCLIYLSLYTNEMRISPDNFVFPAKIKSSNPQQPKIEITDVTQLSDEGSYQIEITTDNIALFVWLDTDEIKGRFSENGRLCVLGMSTALVLQTLPKIDENDVMSTKTPKERFLELLDLLENHVEKLRKSASQLEEDRDALLSTLDSVRNADLMYELEDKTFPDDRDDINRYADRISSRCLTVEVRVLTQRDQMQEEALFQVNHLIDGLVKGLKSDAESTKAKCIAYMNACSSSMVSGITDKRFESALLGCTLDDQKKVKRRLQGLLHYFDKLKVQSLQ</sequence>
<evidence type="ECO:0000259" key="21">
    <source>
        <dbReference type="Pfam" id="PF17786"/>
    </source>
</evidence>
<evidence type="ECO:0000256" key="18">
    <source>
        <dbReference type="SAM" id="SignalP"/>
    </source>
</evidence>
<dbReference type="InterPro" id="IPR013783">
    <property type="entry name" value="Ig-like_fold"/>
</dbReference>
<dbReference type="Gene3D" id="2.60.120.260">
    <property type="entry name" value="Galactose-binding domain-like"/>
    <property type="match status" value="1"/>
</dbReference>
<dbReference type="FunFam" id="2.60.120.260:FF:000060">
    <property type="entry name" value="Probable beta-mannosidase"/>
    <property type="match status" value="1"/>
</dbReference>
<evidence type="ECO:0000256" key="4">
    <source>
        <dbReference type="ARBA" id="ARBA00004740"/>
    </source>
</evidence>
<dbReference type="GO" id="GO:0005764">
    <property type="term" value="C:lysosome"/>
    <property type="evidence" value="ECO:0007669"/>
    <property type="project" value="UniProtKB-SubCell"/>
</dbReference>
<keyword evidence="12" id="KW-0326">Glycosidase</keyword>
<keyword evidence="7" id="KW-0964">Secreted</keyword>
<reference evidence="23 24" key="1">
    <citation type="journal article" date="2023" name="Insect Mol. Biol.">
        <title>Genome sequencing provides insights into the evolution of gene families encoding plant cell wall-degrading enzymes in longhorned beetles.</title>
        <authorList>
            <person name="Shin N.R."/>
            <person name="Okamura Y."/>
            <person name="Kirsch R."/>
            <person name="Pauchet Y."/>
        </authorList>
    </citation>
    <scope>NUCLEOTIDE SEQUENCE [LARGE SCALE GENOMIC DNA]</scope>
    <source>
        <strain evidence="23">EAD_L_NR</strain>
    </source>
</reference>
<dbReference type="SUPFAM" id="SSF49785">
    <property type="entry name" value="Galactose-binding domain-like"/>
    <property type="match status" value="1"/>
</dbReference>
<evidence type="ECO:0000256" key="11">
    <source>
        <dbReference type="ARBA" id="ARBA00023228"/>
    </source>
</evidence>
<dbReference type="SUPFAM" id="SSF49303">
    <property type="entry name" value="beta-Galactosidase/glucuronidase domain"/>
    <property type="match status" value="2"/>
</dbReference>
<accession>A0AAV8WGK7</accession>
<dbReference type="InterPro" id="IPR050887">
    <property type="entry name" value="Beta-mannosidase_GH2"/>
</dbReference>
<dbReference type="InterPro" id="IPR054593">
    <property type="entry name" value="Beta-mannosidase-like_N2"/>
</dbReference>
<keyword evidence="10" id="KW-0325">Glycoprotein</keyword>
<keyword evidence="24" id="KW-1185">Reference proteome</keyword>
<evidence type="ECO:0000256" key="14">
    <source>
        <dbReference type="ARBA" id="ARBA00038429"/>
    </source>
</evidence>
<evidence type="ECO:0000313" key="23">
    <source>
        <dbReference type="EMBL" id="KAJ8925684.1"/>
    </source>
</evidence>
<name>A0AAV8WGK7_9CUCU</name>
<protein>
    <recommendedName>
        <fullName evidence="15">Beta-mannosidase B</fullName>
        <ecNumber evidence="6">3.2.1.25</ecNumber>
    </recommendedName>
    <alternativeName>
        <fullName evidence="13">Mannanase</fullName>
    </alternativeName>
    <alternativeName>
        <fullName evidence="16">Mannanase B</fullName>
    </alternativeName>
</protein>
<evidence type="ECO:0000259" key="22">
    <source>
        <dbReference type="Pfam" id="PF22666"/>
    </source>
</evidence>
<dbReference type="EMBL" id="JANEYG010000001">
    <property type="protein sequence ID" value="KAJ8925684.1"/>
    <property type="molecule type" value="Genomic_DNA"/>
</dbReference>
<comment type="pathway">
    <text evidence="4">Glycan metabolism; N-glycan degradation.</text>
</comment>
<dbReference type="EC" id="3.2.1.25" evidence="6"/>
<evidence type="ECO:0000256" key="7">
    <source>
        <dbReference type="ARBA" id="ARBA00022525"/>
    </source>
</evidence>
<dbReference type="Pfam" id="PF17786">
    <property type="entry name" value="Mannosidase_ig"/>
    <property type="match status" value="1"/>
</dbReference>
<dbReference type="GO" id="GO:0005576">
    <property type="term" value="C:extracellular region"/>
    <property type="evidence" value="ECO:0007669"/>
    <property type="project" value="UniProtKB-SubCell"/>
</dbReference>
<evidence type="ECO:0000256" key="12">
    <source>
        <dbReference type="ARBA" id="ARBA00023295"/>
    </source>
</evidence>
<dbReference type="SUPFAM" id="SSF51445">
    <property type="entry name" value="(Trans)glycosidases"/>
    <property type="match status" value="1"/>
</dbReference>
<comment type="subunit">
    <text evidence="5">Homodimer.</text>
</comment>
<evidence type="ECO:0000256" key="3">
    <source>
        <dbReference type="ARBA" id="ARBA00004613"/>
    </source>
</evidence>
<dbReference type="Pfam" id="PF22666">
    <property type="entry name" value="Glyco_hydro_2_N2"/>
    <property type="match status" value="1"/>
</dbReference>
<evidence type="ECO:0000256" key="2">
    <source>
        <dbReference type="ARBA" id="ARBA00004371"/>
    </source>
</evidence>
<comment type="similarity">
    <text evidence="14">Belongs to the glycosyl hydrolase 2 family. Beta-mannosidase B subfamily.</text>
</comment>
<dbReference type="Gene3D" id="2.60.40.10">
    <property type="entry name" value="Immunoglobulins"/>
    <property type="match status" value="3"/>
</dbReference>
<dbReference type="Pfam" id="PF17753">
    <property type="entry name" value="Ig_mannosidase"/>
    <property type="match status" value="1"/>
</dbReference>
<dbReference type="PANTHER" id="PTHR43730">
    <property type="entry name" value="BETA-MANNOSIDASE"/>
    <property type="match status" value="1"/>
</dbReference>
<comment type="subcellular location">
    <subcellularLocation>
        <location evidence="2">Lysosome</location>
    </subcellularLocation>
    <subcellularLocation>
        <location evidence="3">Secreted</location>
    </subcellularLocation>
</comment>
<dbReference type="Proteomes" id="UP001159042">
    <property type="component" value="Unassembled WGS sequence"/>
</dbReference>
<dbReference type="Gene3D" id="3.20.20.80">
    <property type="entry name" value="Glycosidases"/>
    <property type="match status" value="1"/>
</dbReference>
<feature type="domain" description="Glycoside hydrolase family 2 immunoglobulin-like beta-sandwich" evidence="19">
    <location>
        <begin position="217"/>
        <end position="332"/>
    </location>
</feature>
<evidence type="ECO:0000256" key="10">
    <source>
        <dbReference type="ARBA" id="ARBA00023180"/>
    </source>
</evidence>
<gene>
    <name evidence="23" type="ORF">NQ315_009531</name>
</gene>
<dbReference type="Gene3D" id="1.20.58.890">
    <property type="match status" value="1"/>
</dbReference>
<evidence type="ECO:0000256" key="13">
    <source>
        <dbReference type="ARBA" id="ARBA00033445"/>
    </source>
</evidence>
<dbReference type="Pfam" id="PF00703">
    <property type="entry name" value="Glyco_hydro_2"/>
    <property type="match status" value="1"/>
</dbReference>
<evidence type="ECO:0000256" key="8">
    <source>
        <dbReference type="ARBA" id="ARBA00022729"/>
    </source>
</evidence>
<evidence type="ECO:0000313" key="24">
    <source>
        <dbReference type="Proteomes" id="UP001159042"/>
    </source>
</evidence>
<evidence type="ECO:0000256" key="5">
    <source>
        <dbReference type="ARBA" id="ARBA00011738"/>
    </source>
</evidence>
<evidence type="ECO:0000256" key="17">
    <source>
        <dbReference type="SAM" id="Coils"/>
    </source>
</evidence>
<dbReference type="InterPro" id="IPR041447">
    <property type="entry name" value="Mannosidase_ig"/>
</dbReference>
<keyword evidence="9" id="KW-0378">Hydrolase</keyword>
<evidence type="ECO:0000256" key="16">
    <source>
        <dbReference type="ARBA" id="ARBA00041614"/>
    </source>
</evidence>
<dbReference type="InterPro" id="IPR006102">
    <property type="entry name" value="Ig-like_GH2"/>
</dbReference>
<feature type="coiled-coil region" evidence="17">
    <location>
        <begin position="889"/>
        <end position="930"/>
    </location>
</feature>
<feature type="domain" description="Beta-mannosidase-like galactose-binding" evidence="22">
    <location>
        <begin position="28"/>
        <end position="205"/>
    </location>
</feature>
<feature type="domain" description="Mannosidase Ig/CBM-like" evidence="21">
    <location>
        <begin position="710"/>
        <end position="807"/>
    </location>
</feature>
<evidence type="ECO:0000256" key="9">
    <source>
        <dbReference type="ARBA" id="ARBA00022801"/>
    </source>
</evidence>
<dbReference type="AlphaFoldDB" id="A0AAV8WGK7"/>
<dbReference type="InterPro" id="IPR017853">
    <property type="entry name" value="GH"/>
</dbReference>
<dbReference type="InterPro" id="IPR008979">
    <property type="entry name" value="Galactose-bd-like_sf"/>
</dbReference>
<feature type="signal peptide" evidence="18">
    <location>
        <begin position="1"/>
        <end position="18"/>
    </location>
</feature>
<dbReference type="GO" id="GO:0006516">
    <property type="term" value="P:glycoprotein catabolic process"/>
    <property type="evidence" value="ECO:0007669"/>
    <property type="project" value="TreeGrafter"/>
</dbReference>
<evidence type="ECO:0000259" key="20">
    <source>
        <dbReference type="Pfam" id="PF17753"/>
    </source>
</evidence>
<feature type="domain" description="Beta-mannosidase Ig-fold" evidence="20">
    <location>
        <begin position="813"/>
        <end position="858"/>
    </location>
</feature>